<dbReference type="FunFam" id="3.30.390.110:FF:000001">
    <property type="entry name" value="Protein MAK16 homolog"/>
    <property type="match status" value="1"/>
</dbReference>
<evidence type="ECO:0000256" key="4">
    <source>
        <dbReference type="PIRNR" id="PIRNR003352"/>
    </source>
</evidence>
<comment type="similarity">
    <text evidence="2 4">Belongs to the MAK16 family.</text>
</comment>
<dbReference type="InterPro" id="IPR006958">
    <property type="entry name" value="Mak16"/>
</dbReference>
<sequence length="299" mass="35245">MQQDEVIWQVIGHEFCSYRIKGEALNFCRNEYNVTGLCNRQSCPLANSRYATVREDNGKLYLYMKTIERAHSPAKLWQRIKLSKNYTKALEQINQNLLYWPGRQIHRCKQRLTRLTQYLMKARRLALKHQPTLIPIKPKQKHRETTRERKALIAAKLERNIERELVERLKSGVYGDQPLNVNEEIWQKVLSAREGLVDEAKEQEDIENAEVEYVDEDEDEEEEEISDLEDWLADQGSEESATSDESDEDEETSDEEDATSKKRKSVEDKKSRKRHGPHIHVEYEREHETAPAVQQEHAW</sequence>
<dbReference type="AlphaFoldDB" id="S9XAH0"/>
<dbReference type="Pfam" id="PF04874">
    <property type="entry name" value="Mak16"/>
    <property type="match status" value="1"/>
</dbReference>
<dbReference type="RefSeq" id="XP_013024334.1">
    <property type="nucleotide sequence ID" value="XM_013168880.1"/>
</dbReference>
<reference evidence="7 8" key="1">
    <citation type="journal article" date="2011" name="Science">
        <title>Comparative functional genomics of the fission yeasts.</title>
        <authorList>
            <person name="Rhind N."/>
            <person name="Chen Z."/>
            <person name="Yassour M."/>
            <person name="Thompson D.A."/>
            <person name="Haas B.J."/>
            <person name="Habib N."/>
            <person name="Wapinski I."/>
            <person name="Roy S."/>
            <person name="Lin M.F."/>
            <person name="Heiman D.I."/>
            <person name="Young S.K."/>
            <person name="Furuya K."/>
            <person name="Guo Y."/>
            <person name="Pidoux A."/>
            <person name="Chen H.M."/>
            <person name="Robbertse B."/>
            <person name="Goldberg J.M."/>
            <person name="Aoki K."/>
            <person name="Bayne E.H."/>
            <person name="Berlin A.M."/>
            <person name="Desjardins C.A."/>
            <person name="Dobbs E."/>
            <person name="Dukaj L."/>
            <person name="Fan L."/>
            <person name="FitzGerald M.G."/>
            <person name="French C."/>
            <person name="Gujja S."/>
            <person name="Hansen K."/>
            <person name="Keifenheim D."/>
            <person name="Levin J.Z."/>
            <person name="Mosher R.A."/>
            <person name="Mueller C.A."/>
            <person name="Pfiffner J."/>
            <person name="Priest M."/>
            <person name="Russ C."/>
            <person name="Smialowska A."/>
            <person name="Swoboda P."/>
            <person name="Sykes S.M."/>
            <person name="Vaughn M."/>
            <person name="Vengrova S."/>
            <person name="Yoder R."/>
            <person name="Zeng Q."/>
            <person name="Allshire R."/>
            <person name="Baulcombe D."/>
            <person name="Birren B.W."/>
            <person name="Brown W."/>
            <person name="Ekwall K."/>
            <person name="Kellis M."/>
            <person name="Leatherwood J."/>
            <person name="Levin H."/>
            <person name="Margalit H."/>
            <person name="Martienssen R."/>
            <person name="Nieduszynski C.A."/>
            <person name="Spatafora J.W."/>
            <person name="Friedman N."/>
            <person name="Dalgaard J.Z."/>
            <person name="Baumann P."/>
            <person name="Niki H."/>
            <person name="Regev A."/>
            <person name="Nusbaum C."/>
        </authorList>
    </citation>
    <scope>NUCLEOTIDE SEQUENCE [LARGE SCALE GENOMIC DNA]</scope>
    <source>
        <strain evidence="8">OY26 / ATCC MYA-4695 / CBS 11777 / NBRC 106824 / NRRL Y48691</strain>
    </source>
</reference>
<evidence type="ECO:0000256" key="2">
    <source>
        <dbReference type="ARBA" id="ARBA00005514"/>
    </source>
</evidence>
<dbReference type="Gene3D" id="3.30.390.110">
    <property type="match status" value="1"/>
</dbReference>
<comment type="subcellular location">
    <subcellularLocation>
        <location evidence="1">Nucleus</location>
    </subcellularLocation>
</comment>
<dbReference type="OrthoDB" id="10251342at2759"/>
<feature type="compositionally biased region" description="Basic and acidic residues" evidence="5">
    <location>
        <begin position="279"/>
        <end position="289"/>
    </location>
</feature>
<evidence type="ECO:0000313" key="8">
    <source>
        <dbReference type="Proteomes" id="UP000015464"/>
    </source>
</evidence>
<evidence type="ECO:0000256" key="5">
    <source>
        <dbReference type="SAM" id="MobiDB-lite"/>
    </source>
</evidence>
<evidence type="ECO:0000256" key="1">
    <source>
        <dbReference type="ARBA" id="ARBA00004123"/>
    </source>
</evidence>
<dbReference type="GO" id="GO:0005730">
    <property type="term" value="C:nucleolus"/>
    <property type="evidence" value="ECO:0007669"/>
    <property type="project" value="UniProtKB-UniRule"/>
</dbReference>
<dbReference type="EMBL" id="KE546992">
    <property type="protein sequence ID" value="EPY50756.1"/>
    <property type="molecule type" value="Genomic_DNA"/>
</dbReference>
<dbReference type="PIRSF" id="PIRSF003352">
    <property type="entry name" value="MAK16"/>
    <property type="match status" value="1"/>
</dbReference>
<dbReference type="HOGENOM" id="CLU_050888_0_1_1"/>
<name>S9XAH0_SCHCR</name>
<dbReference type="GO" id="GO:0030687">
    <property type="term" value="C:preribosome, large subunit precursor"/>
    <property type="evidence" value="ECO:0007669"/>
    <property type="project" value="EnsemblFungi"/>
</dbReference>
<feature type="compositionally biased region" description="Acidic residues" evidence="5">
    <location>
        <begin position="241"/>
        <end position="257"/>
    </location>
</feature>
<evidence type="ECO:0000313" key="7">
    <source>
        <dbReference type="EMBL" id="EPY50756.1"/>
    </source>
</evidence>
<gene>
    <name evidence="7" type="ORF">SPOG_00705</name>
</gene>
<evidence type="ECO:0000256" key="3">
    <source>
        <dbReference type="ARBA" id="ARBA00023242"/>
    </source>
</evidence>
<keyword evidence="8" id="KW-1185">Reference proteome</keyword>
<dbReference type="PANTHER" id="PTHR23405:SF4">
    <property type="entry name" value="PROTEIN MAK16 HOMOLOG"/>
    <property type="match status" value="1"/>
</dbReference>
<proteinExistence type="inferred from homology"/>
<dbReference type="Pfam" id="PF01778">
    <property type="entry name" value="Ribosomal_L28e"/>
    <property type="match status" value="1"/>
</dbReference>
<accession>S9XAH0</accession>
<dbReference type="GO" id="GO:0000466">
    <property type="term" value="P:maturation of 5.8S rRNA from tricistronic rRNA transcript (SSU-rRNA, 5.8S rRNA, LSU-rRNA)"/>
    <property type="evidence" value="ECO:0007669"/>
    <property type="project" value="EnsemblFungi"/>
</dbReference>
<dbReference type="Proteomes" id="UP000015464">
    <property type="component" value="Unassembled WGS sequence"/>
</dbReference>
<dbReference type="PANTHER" id="PTHR23405">
    <property type="entry name" value="MAINTENANCE OF KILLER 16 MAK16 PROTEIN-RELATED"/>
    <property type="match status" value="1"/>
</dbReference>
<keyword evidence="3 4" id="KW-0539">Nucleus</keyword>
<dbReference type="GeneID" id="25035037"/>
<organism evidence="7 8">
    <name type="scientific">Schizosaccharomyces cryophilus (strain OY26 / ATCC MYA-4695 / CBS 11777 / NBRC 106824 / NRRL Y48691)</name>
    <name type="common">Fission yeast</name>
    <dbReference type="NCBI Taxonomy" id="653667"/>
    <lineage>
        <taxon>Eukaryota</taxon>
        <taxon>Fungi</taxon>
        <taxon>Dikarya</taxon>
        <taxon>Ascomycota</taxon>
        <taxon>Taphrinomycotina</taxon>
        <taxon>Schizosaccharomycetes</taxon>
        <taxon>Schizosaccharomycetales</taxon>
        <taxon>Schizosaccharomycetaceae</taxon>
        <taxon>Schizosaccharomyces</taxon>
    </lineage>
</organism>
<protein>
    <recommendedName>
        <fullName evidence="4">Protein MAK16</fullName>
    </recommendedName>
</protein>
<dbReference type="GO" id="GO:0000463">
    <property type="term" value="P:maturation of LSU-rRNA from tricistronic rRNA transcript (SSU-rRNA, 5.8S rRNA, LSU-rRNA)"/>
    <property type="evidence" value="ECO:0007669"/>
    <property type="project" value="EnsemblFungi"/>
</dbReference>
<dbReference type="InterPro" id="IPR029004">
    <property type="entry name" value="Ribosomal_eL28/Mak16"/>
</dbReference>
<evidence type="ECO:0000259" key="6">
    <source>
        <dbReference type="Pfam" id="PF01778"/>
    </source>
</evidence>
<feature type="domain" description="Ribosomal eL28/Mak16" evidence="6">
    <location>
        <begin position="6"/>
        <end position="118"/>
    </location>
</feature>
<dbReference type="OMA" id="DKGQNFC"/>
<dbReference type="eggNOG" id="KOG3064">
    <property type="taxonomic scope" value="Eukaryota"/>
</dbReference>
<feature type="region of interest" description="Disordered" evidence="5">
    <location>
        <begin position="213"/>
        <end position="299"/>
    </location>
</feature>
<dbReference type="STRING" id="653667.S9XAH0"/>
<feature type="compositionally biased region" description="Acidic residues" evidence="5">
    <location>
        <begin position="213"/>
        <end position="232"/>
    </location>
</feature>